<protein>
    <submittedName>
        <fullName evidence="2">Uncharacterized protein</fullName>
    </submittedName>
</protein>
<evidence type="ECO:0000256" key="1">
    <source>
        <dbReference type="SAM" id="MobiDB-lite"/>
    </source>
</evidence>
<gene>
    <name evidence="2" type="ORF">TNCV_1341961</name>
</gene>
<dbReference type="Proteomes" id="UP000887159">
    <property type="component" value="Unassembled WGS sequence"/>
</dbReference>
<accession>A0A8X6V9S5</accession>
<organism evidence="2 3">
    <name type="scientific">Trichonephila clavipes</name>
    <name type="common">Golden silk orbweaver</name>
    <name type="synonym">Nephila clavipes</name>
    <dbReference type="NCBI Taxonomy" id="2585209"/>
    <lineage>
        <taxon>Eukaryota</taxon>
        <taxon>Metazoa</taxon>
        <taxon>Ecdysozoa</taxon>
        <taxon>Arthropoda</taxon>
        <taxon>Chelicerata</taxon>
        <taxon>Arachnida</taxon>
        <taxon>Araneae</taxon>
        <taxon>Araneomorphae</taxon>
        <taxon>Entelegynae</taxon>
        <taxon>Araneoidea</taxon>
        <taxon>Nephilidae</taxon>
        <taxon>Trichonephila</taxon>
    </lineage>
</organism>
<reference evidence="2" key="1">
    <citation type="submission" date="2020-08" db="EMBL/GenBank/DDBJ databases">
        <title>Multicomponent nature underlies the extraordinary mechanical properties of spider dragline silk.</title>
        <authorList>
            <person name="Kono N."/>
            <person name="Nakamura H."/>
            <person name="Mori M."/>
            <person name="Yoshida Y."/>
            <person name="Ohtoshi R."/>
            <person name="Malay A.D."/>
            <person name="Moran D.A.P."/>
            <person name="Tomita M."/>
            <person name="Numata K."/>
            <person name="Arakawa K."/>
        </authorList>
    </citation>
    <scope>NUCLEOTIDE SEQUENCE</scope>
</reference>
<dbReference type="AlphaFoldDB" id="A0A8X6V9S5"/>
<dbReference type="EMBL" id="BMAU01021216">
    <property type="protein sequence ID" value="GFY00098.1"/>
    <property type="molecule type" value="Genomic_DNA"/>
</dbReference>
<sequence length="83" mass="9419">MERGGPGGRLKPLALCKEKRSESSRTNPFKGRPHHSEKHPPRTSGGKFYYSDWTKKPRKNTALPAIEFVDLRHTPNSLEGCFL</sequence>
<name>A0A8X6V9S5_TRICX</name>
<keyword evidence="3" id="KW-1185">Reference proteome</keyword>
<evidence type="ECO:0000313" key="2">
    <source>
        <dbReference type="EMBL" id="GFY00098.1"/>
    </source>
</evidence>
<comment type="caution">
    <text evidence="2">The sequence shown here is derived from an EMBL/GenBank/DDBJ whole genome shotgun (WGS) entry which is preliminary data.</text>
</comment>
<evidence type="ECO:0000313" key="3">
    <source>
        <dbReference type="Proteomes" id="UP000887159"/>
    </source>
</evidence>
<proteinExistence type="predicted"/>
<feature type="region of interest" description="Disordered" evidence="1">
    <location>
        <begin position="1"/>
        <end position="53"/>
    </location>
</feature>